<dbReference type="AlphaFoldDB" id="A0ABD0M4X6"/>
<reference evidence="1 2" key="1">
    <citation type="journal article" date="2023" name="Sci. Data">
        <title>Genome assembly of the Korean intertidal mud-creeper Batillaria attramentaria.</title>
        <authorList>
            <person name="Patra A.K."/>
            <person name="Ho P.T."/>
            <person name="Jun S."/>
            <person name="Lee S.J."/>
            <person name="Kim Y."/>
            <person name="Won Y.J."/>
        </authorList>
    </citation>
    <scope>NUCLEOTIDE SEQUENCE [LARGE SCALE GENOMIC DNA]</scope>
    <source>
        <strain evidence="1">Wonlab-2016</strain>
    </source>
</reference>
<keyword evidence="2" id="KW-1185">Reference proteome</keyword>
<name>A0ABD0M4X6_9CAEN</name>
<dbReference type="Proteomes" id="UP001519460">
    <property type="component" value="Unassembled WGS sequence"/>
</dbReference>
<protein>
    <submittedName>
        <fullName evidence="1">Uncharacterized protein</fullName>
    </submittedName>
</protein>
<comment type="caution">
    <text evidence="1">The sequence shown here is derived from an EMBL/GenBank/DDBJ whole genome shotgun (WGS) entry which is preliminary data.</text>
</comment>
<organism evidence="1 2">
    <name type="scientific">Batillaria attramentaria</name>
    <dbReference type="NCBI Taxonomy" id="370345"/>
    <lineage>
        <taxon>Eukaryota</taxon>
        <taxon>Metazoa</taxon>
        <taxon>Spiralia</taxon>
        <taxon>Lophotrochozoa</taxon>
        <taxon>Mollusca</taxon>
        <taxon>Gastropoda</taxon>
        <taxon>Caenogastropoda</taxon>
        <taxon>Sorbeoconcha</taxon>
        <taxon>Cerithioidea</taxon>
        <taxon>Batillariidae</taxon>
        <taxon>Batillaria</taxon>
    </lineage>
</organism>
<feature type="non-terminal residue" evidence="1">
    <location>
        <position position="1"/>
    </location>
</feature>
<proteinExistence type="predicted"/>
<evidence type="ECO:0000313" key="1">
    <source>
        <dbReference type="EMBL" id="KAK7506424.1"/>
    </source>
</evidence>
<evidence type="ECO:0000313" key="2">
    <source>
        <dbReference type="Proteomes" id="UP001519460"/>
    </source>
</evidence>
<sequence length="111" mass="11846">AHCTSLTPKGHVRPSLAGRAYCQSIRAVACWPGIDGQASGFVAADPRERGKAHAADKRGLIDPSHFTARREGRRVCVSVLAPYYSSGLWTLPPVCGLPRTGPTHQLSTPQS</sequence>
<dbReference type="EMBL" id="JACVVK020000007">
    <property type="protein sequence ID" value="KAK7506424.1"/>
    <property type="molecule type" value="Genomic_DNA"/>
</dbReference>
<gene>
    <name evidence="1" type="ORF">BaRGS_00002536</name>
</gene>
<accession>A0ABD0M4X6</accession>